<proteinExistence type="predicted"/>
<protein>
    <submittedName>
        <fullName evidence="2">Uncharacterized protein</fullName>
    </submittedName>
</protein>
<dbReference type="Proteomes" id="UP001346869">
    <property type="component" value="Unassembled WGS sequence"/>
</dbReference>
<evidence type="ECO:0000256" key="1">
    <source>
        <dbReference type="SAM" id="MobiDB-lite"/>
    </source>
</evidence>
<reference evidence="2 3" key="2">
    <citation type="journal article" date="2023" name="Mol. Biol. Evol.">
        <title>Genomics of Secondarily Temperate Adaptation in the Only Non-Antarctic Icefish.</title>
        <authorList>
            <person name="Rivera-Colon A.G."/>
            <person name="Rayamajhi N."/>
            <person name="Minhas B.F."/>
            <person name="Madrigal G."/>
            <person name="Bilyk K.T."/>
            <person name="Yoon V."/>
            <person name="Hune M."/>
            <person name="Gregory S."/>
            <person name="Cheng C.H.C."/>
            <person name="Catchen J.M."/>
        </authorList>
    </citation>
    <scope>NUCLEOTIDE SEQUENCE [LARGE SCALE GENOMIC DNA]</scope>
    <source>
        <strain evidence="2">JMC-PN-2008</strain>
    </source>
</reference>
<name>A0AAN7XE17_ELEMC</name>
<dbReference type="EMBL" id="JAUZQC010000013">
    <property type="protein sequence ID" value="KAK5861543.1"/>
    <property type="molecule type" value="Genomic_DNA"/>
</dbReference>
<sequence length="171" mass="18978">METDINDFPAKTSKASDLEKKKSHFCYKSQRSISAPARPSVISSHMSWVYFAPSIHRAAYKADFSDCLIAQHRCSLSSLRSAQRMRWSCQDSGKVSPGNEILMDRKALPLALARGRRVRVTLSMGSGEESQNTHSGLQERRQTESNTLSPQPCPRFPSEVSLSPPPSLGKP</sequence>
<organism evidence="2 3">
    <name type="scientific">Eleginops maclovinus</name>
    <name type="common">Patagonian blennie</name>
    <name type="synonym">Eleginus maclovinus</name>
    <dbReference type="NCBI Taxonomy" id="56733"/>
    <lineage>
        <taxon>Eukaryota</taxon>
        <taxon>Metazoa</taxon>
        <taxon>Chordata</taxon>
        <taxon>Craniata</taxon>
        <taxon>Vertebrata</taxon>
        <taxon>Euteleostomi</taxon>
        <taxon>Actinopterygii</taxon>
        <taxon>Neopterygii</taxon>
        <taxon>Teleostei</taxon>
        <taxon>Neoteleostei</taxon>
        <taxon>Acanthomorphata</taxon>
        <taxon>Eupercaria</taxon>
        <taxon>Perciformes</taxon>
        <taxon>Notothenioidei</taxon>
        <taxon>Eleginopidae</taxon>
        <taxon>Eleginops</taxon>
    </lineage>
</organism>
<feature type="region of interest" description="Disordered" evidence="1">
    <location>
        <begin position="122"/>
        <end position="171"/>
    </location>
</feature>
<keyword evidence="3" id="KW-1185">Reference proteome</keyword>
<gene>
    <name evidence="2" type="ORF">PBY51_022934</name>
</gene>
<evidence type="ECO:0000313" key="3">
    <source>
        <dbReference type="Proteomes" id="UP001346869"/>
    </source>
</evidence>
<evidence type="ECO:0000313" key="2">
    <source>
        <dbReference type="EMBL" id="KAK5861543.1"/>
    </source>
</evidence>
<accession>A0AAN7XE17</accession>
<dbReference type="AlphaFoldDB" id="A0AAN7XE17"/>
<comment type="caution">
    <text evidence="2">The sequence shown here is derived from an EMBL/GenBank/DDBJ whole genome shotgun (WGS) entry which is preliminary data.</text>
</comment>
<reference evidence="2 3" key="1">
    <citation type="journal article" date="2023" name="Genes (Basel)">
        <title>Chromosome-Level Genome Assembly and Circadian Gene Repertoire of the Patagonia Blennie Eleginops maclovinus-The Closest Ancestral Proxy of Antarctic Cryonotothenioids.</title>
        <authorList>
            <person name="Cheng C.C."/>
            <person name="Rivera-Colon A.G."/>
            <person name="Minhas B.F."/>
            <person name="Wilson L."/>
            <person name="Rayamajhi N."/>
            <person name="Vargas-Chacoff L."/>
            <person name="Catchen J.M."/>
        </authorList>
    </citation>
    <scope>NUCLEOTIDE SEQUENCE [LARGE SCALE GENOMIC DNA]</scope>
    <source>
        <strain evidence="2">JMC-PN-2008</strain>
    </source>
</reference>